<dbReference type="PANTHER" id="PTHR46558">
    <property type="entry name" value="TRACRIPTIONAL REGULATORY PROTEIN-RELATED-RELATED"/>
    <property type="match status" value="1"/>
</dbReference>
<organism evidence="3">
    <name type="scientific">Niallia circulans</name>
    <name type="common">Bacillus circulans</name>
    <dbReference type="NCBI Taxonomy" id="1397"/>
    <lineage>
        <taxon>Bacteria</taxon>
        <taxon>Bacillati</taxon>
        <taxon>Bacillota</taxon>
        <taxon>Bacilli</taxon>
        <taxon>Bacillales</taxon>
        <taxon>Bacillaceae</taxon>
        <taxon>Niallia</taxon>
    </lineage>
</organism>
<feature type="domain" description="HTH cro/C1-type" evidence="2">
    <location>
        <begin position="6"/>
        <end position="60"/>
    </location>
</feature>
<dbReference type="InterPro" id="IPR010982">
    <property type="entry name" value="Lambda_DNA-bd_dom_sf"/>
</dbReference>
<dbReference type="CDD" id="cd00093">
    <property type="entry name" value="HTH_XRE"/>
    <property type="match status" value="1"/>
</dbReference>
<evidence type="ECO:0000259" key="2">
    <source>
        <dbReference type="PROSITE" id="PS50943"/>
    </source>
</evidence>
<dbReference type="Gene3D" id="1.10.260.40">
    <property type="entry name" value="lambda repressor-like DNA-binding domains"/>
    <property type="match status" value="1"/>
</dbReference>
<dbReference type="EMBL" id="JAGTPX010000001">
    <property type="protein sequence ID" value="MBR8668057.1"/>
    <property type="molecule type" value="Genomic_DNA"/>
</dbReference>
<comment type="caution">
    <text evidence="3">The sequence shown here is derived from an EMBL/GenBank/DDBJ whole genome shotgun (WGS) entry which is preliminary data.</text>
</comment>
<dbReference type="SMART" id="SM00530">
    <property type="entry name" value="HTH_XRE"/>
    <property type="match status" value="1"/>
</dbReference>
<proteinExistence type="predicted"/>
<name>A0A941GD09_NIACI</name>
<gene>
    <name evidence="3" type="ORF">KD144_00780</name>
</gene>
<dbReference type="AlphaFoldDB" id="A0A941GD09"/>
<protein>
    <submittedName>
        <fullName evidence="3">Helix-turn-helix transcriptional regulator</fullName>
    </submittedName>
</protein>
<dbReference type="PROSITE" id="PS50943">
    <property type="entry name" value="HTH_CROC1"/>
    <property type="match status" value="1"/>
</dbReference>
<accession>A0A941GD09</accession>
<dbReference type="InterPro" id="IPR001387">
    <property type="entry name" value="Cro/C1-type_HTH"/>
</dbReference>
<evidence type="ECO:0000256" key="1">
    <source>
        <dbReference type="ARBA" id="ARBA00023125"/>
    </source>
</evidence>
<dbReference type="PANTHER" id="PTHR46558:SF11">
    <property type="entry name" value="HTH-TYPE TRANSCRIPTIONAL REGULATOR XRE"/>
    <property type="match status" value="1"/>
</dbReference>
<keyword evidence="1" id="KW-0238">DNA-binding</keyword>
<dbReference type="GO" id="GO:0003677">
    <property type="term" value="F:DNA binding"/>
    <property type="evidence" value="ECO:0007669"/>
    <property type="project" value="UniProtKB-KW"/>
</dbReference>
<sequence>MIGDRLRDLRSKMKLTQEELAEKIGVSRGTYAHYEINKRQPDYETLKKLATFFNVSLDYLITGEDGQVSSDDFWKEILDPETRLFFKDLYDAPEEAIREMKDIWEVIKKRRENK</sequence>
<evidence type="ECO:0000313" key="3">
    <source>
        <dbReference type="EMBL" id="MBR8668057.1"/>
    </source>
</evidence>
<dbReference type="SUPFAM" id="SSF47413">
    <property type="entry name" value="lambda repressor-like DNA-binding domains"/>
    <property type="match status" value="1"/>
</dbReference>
<dbReference type="Pfam" id="PF01381">
    <property type="entry name" value="HTH_3"/>
    <property type="match status" value="1"/>
</dbReference>
<reference evidence="3" key="1">
    <citation type="submission" date="2021-04" db="EMBL/GenBank/DDBJ databases">
        <title>Genomic analysis of electroactive and textile dye degrading Bacillus circulans strain: DC10 isolated from constructed wetland-microbial fuel cells treating textile dye wastewaters.</title>
        <authorList>
            <person name="Patel D.U."/>
            <person name="Desai C.R."/>
        </authorList>
    </citation>
    <scope>NUCLEOTIDE SEQUENCE</scope>
    <source>
        <strain evidence="3">DC10</strain>
    </source>
</reference>